<name>A0A932I5K0_UNCTE</name>
<reference evidence="1" key="1">
    <citation type="submission" date="2020-07" db="EMBL/GenBank/DDBJ databases">
        <title>Huge and variable diversity of episymbiotic CPR bacteria and DPANN archaea in groundwater ecosystems.</title>
        <authorList>
            <person name="He C.Y."/>
            <person name="Keren R."/>
            <person name="Whittaker M."/>
            <person name="Farag I.F."/>
            <person name="Doudna J."/>
            <person name="Cate J.H.D."/>
            <person name="Banfield J.F."/>
        </authorList>
    </citation>
    <scope>NUCLEOTIDE SEQUENCE</scope>
    <source>
        <strain evidence="1">NC_groundwater_763_Ag_S-0.2um_68_21</strain>
    </source>
</reference>
<proteinExistence type="predicted"/>
<protein>
    <submittedName>
        <fullName evidence="1">Uncharacterized protein</fullName>
    </submittedName>
</protein>
<dbReference type="AlphaFoldDB" id="A0A932I5K0"/>
<evidence type="ECO:0000313" key="2">
    <source>
        <dbReference type="Proteomes" id="UP000782312"/>
    </source>
</evidence>
<gene>
    <name evidence="1" type="ORF">HYZ11_18815</name>
</gene>
<dbReference type="EMBL" id="JACPUR010000041">
    <property type="protein sequence ID" value="MBI3129666.1"/>
    <property type="molecule type" value="Genomic_DNA"/>
</dbReference>
<accession>A0A932I5K0</accession>
<organism evidence="1 2">
    <name type="scientific">Tectimicrobiota bacterium</name>
    <dbReference type="NCBI Taxonomy" id="2528274"/>
    <lineage>
        <taxon>Bacteria</taxon>
        <taxon>Pseudomonadati</taxon>
        <taxon>Nitrospinota/Tectimicrobiota group</taxon>
        <taxon>Candidatus Tectimicrobiota</taxon>
    </lineage>
</organism>
<dbReference type="Proteomes" id="UP000782312">
    <property type="component" value="Unassembled WGS sequence"/>
</dbReference>
<evidence type="ECO:0000313" key="1">
    <source>
        <dbReference type="EMBL" id="MBI3129666.1"/>
    </source>
</evidence>
<comment type="caution">
    <text evidence="1">The sequence shown here is derived from an EMBL/GenBank/DDBJ whole genome shotgun (WGS) entry which is preliminary data.</text>
</comment>
<sequence length="161" mass="18270">MSREKKTQVVTLADPSDEYLLELGRLANRFGQLEHLLKLVIKRKDKRPFWEVFKEFKTAGIGGLLSGLSEWAATKKFAGLINIAKGEASLQPIKQELEQAKGLVPIRNQYLHNGLGKNKDGKLQWLSIEEQFDEKKALTLLKDTSQKISKLNVDINKKFPP</sequence>